<dbReference type="AlphaFoldDB" id="A0A0M8NYU0"/>
<evidence type="ECO:0000313" key="1">
    <source>
        <dbReference type="EMBL" id="KOS37764.1"/>
    </source>
</evidence>
<name>A0A0M8NYU0_9EURO</name>
<keyword evidence="2" id="KW-1185">Reference proteome</keyword>
<proteinExistence type="predicted"/>
<protein>
    <submittedName>
        <fullName evidence="1">Uncharacterized protein</fullName>
    </submittedName>
</protein>
<dbReference type="Proteomes" id="UP000037696">
    <property type="component" value="Unassembled WGS sequence"/>
</dbReference>
<comment type="caution">
    <text evidence="1">The sequence shown here is derived from an EMBL/GenBank/DDBJ whole genome shotgun (WGS) entry which is preliminary data.</text>
</comment>
<evidence type="ECO:0000313" key="2">
    <source>
        <dbReference type="Proteomes" id="UP000037696"/>
    </source>
</evidence>
<organism evidence="1 2">
    <name type="scientific">Penicillium nordicum</name>
    <dbReference type="NCBI Taxonomy" id="229535"/>
    <lineage>
        <taxon>Eukaryota</taxon>
        <taxon>Fungi</taxon>
        <taxon>Dikarya</taxon>
        <taxon>Ascomycota</taxon>
        <taxon>Pezizomycotina</taxon>
        <taxon>Eurotiomycetes</taxon>
        <taxon>Eurotiomycetidae</taxon>
        <taxon>Eurotiales</taxon>
        <taxon>Aspergillaceae</taxon>
        <taxon>Penicillium</taxon>
    </lineage>
</organism>
<accession>A0A0M8NYU0</accession>
<dbReference type="EMBL" id="LHQQ01000296">
    <property type="protein sequence ID" value="KOS37764.1"/>
    <property type="molecule type" value="Genomic_DNA"/>
</dbReference>
<sequence length="70" mass="8136">MGNVLVPNNLDVYLKFRHRYWLYFRFGTSSLFNFLLGHPTALEVCLSFSPESTISIPYGLTSFLRSLQFI</sequence>
<gene>
    <name evidence="1" type="ORF">ACN38_g11439</name>
</gene>
<reference evidence="1 2" key="1">
    <citation type="submission" date="2015-08" db="EMBL/GenBank/DDBJ databases">
        <title>Genome sequencing of Penicillium nordicum.</title>
        <authorList>
            <person name="Nguyen H.D."/>
            <person name="Seifert K.A."/>
        </authorList>
    </citation>
    <scope>NUCLEOTIDE SEQUENCE [LARGE SCALE GENOMIC DNA]</scope>
    <source>
        <strain evidence="1 2">DAOMC 185683</strain>
    </source>
</reference>